<reference evidence="2" key="1">
    <citation type="journal article" date="2019" name="Sci. Rep.">
        <title>Draft genome of Tanacetum cinerariifolium, the natural source of mosquito coil.</title>
        <authorList>
            <person name="Yamashiro T."/>
            <person name="Shiraishi A."/>
            <person name="Satake H."/>
            <person name="Nakayama K."/>
        </authorList>
    </citation>
    <scope>NUCLEOTIDE SEQUENCE</scope>
</reference>
<protein>
    <submittedName>
        <fullName evidence="2">Uncharacterized protein</fullName>
    </submittedName>
</protein>
<feature type="non-terminal residue" evidence="2">
    <location>
        <position position="81"/>
    </location>
</feature>
<proteinExistence type="predicted"/>
<dbReference type="EMBL" id="BKCJ011761799">
    <property type="protein sequence ID" value="GFD50802.1"/>
    <property type="molecule type" value="Genomic_DNA"/>
</dbReference>
<name>A0A699WST2_TANCI</name>
<sequence>DFHARKLAQRPYASRDIHKQSVSAVKLTFSMTQSKLASRAVYKSKSPLKRHLPRRPSSNPSNSPPRVTAAKVSAVSAAQDK</sequence>
<feature type="region of interest" description="Disordered" evidence="1">
    <location>
        <begin position="38"/>
        <end position="81"/>
    </location>
</feature>
<evidence type="ECO:0000313" key="2">
    <source>
        <dbReference type="EMBL" id="GFD50802.1"/>
    </source>
</evidence>
<accession>A0A699WST2</accession>
<gene>
    <name evidence="2" type="ORF">Tci_922771</name>
</gene>
<evidence type="ECO:0000256" key="1">
    <source>
        <dbReference type="SAM" id="MobiDB-lite"/>
    </source>
</evidence>
<feature type="compositionally biased region" description="Low complexity" evidence="1">
    <location>
        <begin position="55"/>
        <end position="81"/>
    </location>
</feature>
<organism evidence="2">
    <name type="scientific">Tanacetum cinerariifolium</name>
    <name type="common">Dalmatian daisy</name>
    <name type="synonym">Chrysanthemum cinerariifolium</name>
    <dbReference type="NCBI Taxonomy" id="118510"/>
    <lineage>
        <taxon>Eukaryota</taxon>
        <taxon>Viridiplantae</taxon>
        <taxon>Streptophyta</taxon>
        <taxon>Embryophyta</taxon>
        <taxon>Tracheophyta</taxon>
        <taxon>Spermatophyta</taxon>
        <taxon>Magnoliopsida</taxon>
        <taxon>eudicotyledons</taxon>
        <taxon>Gunneridae</taxon>
        <taxon>Pentapetalae</taxon>
        <taxon>asterids</taxon>
        <taxon>campanulids</taxon>
        <taxon>Asterales</taxon>
        <taxon>Asteraceae</taxon>
        <taxon>Asteroideae</taxon>
        <taxon>Anthemideae</taxon>
        <taxon>Anthemidinae</taxon>
        <taxon>Tanacetum</taxon>
    </lineage>
</organism>
<feature type="non-terminal residue" evidence="2">
    <location>
        <position position="1"/>
    </location>
</feature>
<dbReference type="AlphaFoldDB" id="A0A699WST2"/>
<comment type="caution">
    <text evidence="2">The sequence shown here is derived from an EMBL/GenBank/DDBJ whole genome shotgun (WGS) entry which is preliminary data.</text>
</comment>